<feature type="chain" id="PRO_5045156750" evidence="1">
    <location>
        <begin position="23"/>
        <end position="454"/>
    </location>
</feature>
<name>A0ABP7WMJ8_9SPHI</name>
<comment type="caution">
    <text evidence="2">The sequence shown here is derived from an EMBL/GenBank/DDBJ whole genome shotgun (WGS) entry which is preliminary data.</text>
</comment>
<protein>
    <submittedName>
        <fullName evidence="2">Uncharacterized protein</fullName>
    </submittedName>
</protein>
<keyword evidence="1" id="KW-0732">Signal</keyword>
<dbReference type="Proteomes" id="UP001500841">
    <property type="component" value="Unassembled WGS sequence"/>
</dbReference>
<evidence type="ECO:0000313" key="2">
    <source>
        <dbReference type="EMBL" id="GAA4092325.1"/>
    </source>
</evidence>
<dbReference type="EMBL" id="BAABCV010000004">
    <property type="protein sequence ID" value="GAA4092325.1"/>
    <property type="molecule type" value="Genomic_DNA"/>
</dbReference>
<accession>A0ABP7WMJ8</accession>
<sequence>MNLRTFTYNLICLLGLSSISYAQNIKLKDITKIELVSSGPWWAYTGMKWVEVLPEGKEWNCYHLRSQLPPKLLRDSTRRLIKTIPVKDLERLLAYINNPDTTLKFEQFDVSTEELKKYIDTLQTAAKESFQFHHNKEDSLMINLTAEQKAYFLKIIKSKQAVKEAGLKAFHPFIDDDRSYYGMIFTYKDKHKDTVSAYVNSYHLYQLPWKIKNKHSYNAHLTELFESIIGHEGFDKGEKSRLVYRIDYELFRRWVITKISWDDYKLRHSSNYQSLSKTLSPVMGMIRFKSASLPFNIQLQYRYPSTDTLKTSIYNDCEKEIVSLYKRGGFFFDYMKAHPTTIAFVESSTPKLIEQAKFVYPNISKFESCEIKYVYTAADFYQGYDLTRSSRWLLLPDGTMILLSCSNQLIQDGDKIFAGFPPTDDKSKWYFCIVYDKEGHKIASGKSADRAESK</sequence>
<organism evidence="2 3">
    <name type="scientific">Mucilaginibacter panaciglaebae</name>
    <dbReference type="NCBI Taxonomy" id="502331"/>
    <lineage>
        <taxon>Bacteria</taxon>
        <taxon>Pseudomonadati</taxon>
        <taxon>Bacteroidota</taxon>
        <taxon>Sphingobacteriia</taxon>
        <taxon>Sphingobacteriales</taxon>
        <taxon>Sphingobacteriaceae</taxon>
        <taxon>Mucilaginibacter</taxon>
    </lineage>
</organism>
<feature type="signal peptide" evidence="1">
    <location>
        <begin position="1"/>
        <end position="22"/>
    </location>
</feature>
<reference evidence="3" key="1">
    <citation type="journal article" date="2019" name="Int. J. Syst. Evol. Microbiol.">
        <title>The Global Catalogue of Microorganisms (GCM) 10K type strain sequencing project: providing services to taxonomists for standard genome sequencing and annotation.</title>
        <authorList>
            <consortium name="The Broad Institute Genomics Platform"/>
            <consortium name="The Broad Institute Genome Sequencing Center for Infectious Disease"/>
            <person name="Wu L."/>
            <person name="Ma J."/>
        </authorList>
    </citation>
    <scope>NUCLEOTIDE SEQUENCE [LARGE SCALE GENOMIC DNA]</scope>
    <source>
        <strain evidence="3">JCM 17085</strain>
    </source>
</reference>
<dbReference type="RefSeq" id="WP_345102029.1">
    <property type="nucleotide sequence ID" value="NZ_BAABCV010000004.1"/>
</dbReference>
<evidence type="ECO:0000256" key="1">
    <source>
        <dbReference type="SAM" id="SignalP"/>
    </source>
</evidence>
<proteinExistence type="predicted"/>
<evidence type="ECO:0000313" key="3">
    <source>
        <dbReference type="Proteomes" id="UP001500841"/>
    </source>
</evidence>
<gene>
    <name evidence="2" type="ORF">GCM10022392_13120</name>
</gene>
<keyword evidence="3" id="KW-1185">Reference proteome</keyword>